<dbReference type="Proteomes" id="UP000298493">
    <property type="component" value="Unassembled WGS sequence"/>
</dbReference>
<name>A0A4Z1P078_9PEZI</name>
<evidence type="ECO:0000313" key="2">
    <source>
        <dbReference type="EMBL" id="TID13481.1"/>
    </source>
</evidence>
<reference evidence="2 3" key="1">
    <citation type="submission" date="2019-04" db="EMBL/GenBank/DDBJ databases">
        <title>High contiguity whole genome sequence and gene annotation resource for two Venturia nashicola isolates.</title>
        <authorList>
            <person name="Prokchorchik M."/>
            <person name="Won K."/>
            <person name="Lee Y."/>
            <person name="Choi E.D."/>
            <person name="Segonzac C."/>
            <person name="Sohn K.H."/>
        </authorList>
    </citation>
    <scope>NUCLEOTIDE SEQUENCE [LARGE SCALE GENOMIC DNA]</scope>
    <source>
        <strain evidence="2 3">PRI2</strain>
    </source>
</reference>
<protein>
    <submittedName>
        <fullName evidence="2">Uncharacterized protein</fullName>
    </submittedName>
</protein>
<dbReference type="AlphaFoldDB" id="A0A4Z1P078"/>
<organism evidence="2 3">
    <name type="scientific">Venturia nashicola</name>
    <dbReference type="NCBI Taxonomy" id="86259"/>
    <lineage>
        <taxon>Eukaryota</taxon>
        <taxon>Fungi</taxon>
        <taxon>Dikarya</taxon>
        <taxon>Ascomycota</taxon>
        <taxon>Pezizomycotina</taxon>
        <taxon>Dothideomycetes</taxon>
        <taxon>Pleosporomycetidae</taxon>
        <taxon>Venturiales</taxon>
        <taxon>Venturiaceae</taxon>
        <taxon>Venturia</taxon>
    </lineage>
</organism>
<comment type="caution">
    <text evidence="2">The sequence shown here is derived from an EMBL/GenBank/DDBJ whole genome shotgun (WGS) entry which is preliminary data.</text>
</comment>
<gene>
    <name evidence="2" type="ORF">E6O75_ATG11397</name>
</gene>
<accession>A0A4Z1P078</accession>
<evidence type="ECO:0000256" key="1">
    <source>
        <dbReference type="SAM" id="MobiDB-lite"/>
    </source>
</evidence>
<feature type="region of interest" description="Disordered" evidence="1">
    <location>
        <begin position="24"/>
        <end position="80"/>
    </location>
</feature>
<proteinExistence type="predicted"/>
<feature type="compositionally biased region" description="Polar residues" evidence="1">
    <location>
        <begin position="45"/>
        <end position="65"/>
    </location>
</feature>
<keyword evidence="3" id="KW-1185">Reference proteome</keyword>
<dbReference type="EMBL" id="SNSC02000026">
    <property type="protein sequence ID" value="TID13481.1"/>
    <property type="molecule type" value="Genomic_DNA"/>
</dbReference>
<sequence length="298" mass="33442">MSSASFPEASFTTSIWFYSRAKNPGHIKQRKPPPTQDLSPVPRQSPESKNGTVQKLESEEATQATPEVLRPNETSNTDLAVSRGPARRYAYPERLLIWNAGLWKNAFIGFTNIASLTWMGWGLTFWSPSYMMVPELSGWYTIPAILVSSIPWLYTRWTTSPYVATVRIELPPRARTSKQALWAFAAKLPPETTLELTTVGPIGLQKRIITSLAELSAREPSIGFGIGNIQRAAKNGQKMTAFEKYKRWKQGSTLYVGGDEGSVNSNAPGIWHAVMDHIIEKSIRQRKRNLPVKLRKPK</sequence>
<evidence type="ECO:0000313" key="3">
    <source>
        <dbReference type="Proteomes" id="UP000298493"/>
    </source>
</evidence>